<dbReference type="Pfam" id="PF17759">
    <property type="entry name" value="tRNA_synthFbeta"/>
    <property type="match status" value="1"/>
</dbReference>
<name>A0ABX5LLT4_9BACT</name>
<feature type="domain" description="B5" evidence="19">
    <location>
        <begin position="407"/>
        <end position="479"/>
    </location>
</feature>
<dbReference type="Pfam" id="PF03147">
    <property type="entry name" value="FDX-ACB"/>
    <property type="match status" value="1"/>
</dbReference>
<dbReference type="HAMAP" id="MF_00283">
    <property type="entry name" value="Phe_tRNA_synth_beta1"/>
    <property type="match status" value="1"/>
</dbReference>
<comment type="caution">
    <text evidence="20">The sequence shown here is derived from an EMBL/GenBank/DDBJ whole genome shotgun (WGS) entry which is preliminary data.</text>
</comment>
<dbReference type="SUPFAM" id="SSF56037">
    <property type="entry name" value="PheT/TilS domain"/>
    <property type="match status" value="1"/>
</dbReference>
<evidence type="ECO:0000259" key="19">
    <source>
        <dbReference type="PROSITE" id="PS51483"/>
    </source>
</evidence>
<evidence type="ECO:0000259" key="18">
    <source>
        <dbReference type="PROSITE" id="PS51447"/>
    </source>
</evidence>
<evidence type="ECO:0000256" key="12">
    <source>
        <dbReference type="ARBA" id="ARBA00022917"/>
    </source>
</evidence>
<evidence type="ECO:0000256" key="16">
    <source>
        <dbReference type="PROSITE-ProRule" id="PRU00209"/>
    </source>
</evidence>
<dbReference type="Proteomes" id="UP000245523">
    <property type="component" value="Unassembled WGS sequence"/>
</dbReference>
<evidence type="ECO:0000256" key="15">
    <source>
        <dbReference type="HAMAP-Rule" id="MF_00283"/>
    </source>
</evidence>
<protein>
    <recommendedName>
        <fullName evidence="15">Phenylalanine--tRNA ligase beta subunit</fullName>
        <ecNumber evidence="15">6.1.1.20</ecNumber>
    </recommendedName>
    <alternativeName>
        <fullName evidence="15">Phenylalanyl-tRNA synthetase beta subunit</fullName>
        <shortName evidence="15">PheRS</shortName>
    </alternativeName>
</protein>
<evidence type="ECO:0000256" key="2">
    <source>
        <dbReference type="ARBA" id="ARBA00008653"/>
    </source>
</evidence>
<comment type="similarity">
    <text evidence="2 15">Belongs to the phenylalanyl-tRNA synthetase beta subunit family. Type 1 subfamily.</text>
</comment>
<dbReference type="InterPro" id="IPR009061">
    <property type="entry name" value="DNA-bd_dom_put_sf"/>
</dbReference>
<dbReference type="Gene3D" id="2.40.50.140">
    <property type="entry name" value="Nucleic acid-binding proteins"/>
    <property type="match status" value="1"/>
</dbReference>
<feature type="binding site" evidence="15">
    <location>
        <position position="467"/>
    </location>
    <ligand>
        <name>Mg(2+)</name>
        <dbReference type="ChEBI" id="CHEBI:18420"/>
        <note>shared with alpha subunit</note>
    </ligand>
</feature>
<keyword evidence="12 15" id="KW-0648">Protein biosynthesis</keyword>
<gene>
    <name evidence="15" type="primary">pheT</name>
    <name evidence="20" type="ORF">B0H50_10658</name>
</gene>
<keyword evidence="10 15" id="KW-0460">Magnesium</keyword>
<proteinExistence type="inferred from homology"/>
<dbReference type="SUPFAM" id="SSF46955">
    <property type="entry name" value="Putative DNA-binding domain"/>
    <property type="match status" value="1"/>
</dbReference>
<dbReference type="PROSITE" id="PS51447">
    <property type="entry name" value="FDX_ACB"/>
    <property type="match status" value="1"/>
</dbReference>
<dbReference type="CDD" id="cd00769">
    <property type="entry name" value="PheRS_beta_core"/>
    <property type="match status" value="1"/>
</dbReference>
<dbReference type="EC" id="6.1.1.20" evidence="15"/>
<feature type="domain" description="FDX-ACB" evidence="18">
    <location>
        <begin position="716"/>
        <end position="809"/>
    </location>
</feature>
<accession>A0ABX5LLT4</accession>
<organism evidence="20 21">
    <name type="scientific">Hallerella porci</name>
    <dbReference type="NCBI Taxonomy" id="1945871"/>
    <lineage>
        <taxon>Bacteria</taxon>
        <taxon>Pseudomonadati</taxon>
        <taxon>Fibrobacterota</taxon>
        <taxon>Fibrobacteria</taxon>
        <taxon>Fibrobacterales</taxon>
        <taxon>Fibrobacteraceae</taxon>
        <taxon>Hallerella</taxon>
    </lineage>
</organism>
<dbReference type="PROSITE" id="PS50886">
    <property type="entry name" value="TRBD"/>
    <property type="match status" value="1"/>
</dbReference>
<keyword evidence="9 15" id="KW-0067">ATP-binding</keyword>
<dbReference type="InterPro" id="IPR005147">
    <property type="entry name" value="tRNA_synthase_B5-dom"/>
</dbReference>
<dbReference type="InterPro" id="IPR045864">
    <property type="entry name" value="aa-tRNA-synth_II/BPL/LPL"/>
</dbReference>
<dbReference type="CDD" id="cd02796">
    <property type="entry name" value="tRNA_bind_bactPheRS"/>
    <property type="match status" value="1"/>
</dbReference>
<evidence type="ECO:0000256" key="11">
    <source>
        <dbReference type="ARBA" id="ARBA00022884"/>
    </source>
</evidence>
<keyword evidence="11 16" id="KW-0694">RNA-binding</keyword>
<keyword evidence="7 15" id="KW-0479">Metal-binding</keyword>
<dbReference type="Pfam" id="PF01588">
    <property type="entry name" value="tRNA_bind"/>
    <property type="match status" value="1"/>
</dbReference>
<dbReference type="Gene3D" id="3.30.56.10">
    <property type="match status" value="2"/>
</dbReference>
<dbReference type="RefSeq" id="WP_109587318.1">
    <property type="nucleotide sequence ID" value="NZ_QGHD01000006.1"/>
</dbReference>
<evidence type="ECO:0000256" key="14">
    <source>
        <dbReference type="ARBA" id="ARBA00049255"/>
    </source>
</evidence>
<dbReference type="SMART" id="SM00896">
    <property type="entry name" value="FDX-ACB"/>
    <property type="match status" value="1"/>
</dbReference>
<evidence type="ECO:0000256" key="4">
    <source>
        <dbReference type="ARBA" id="ARBA00022490"/>
    </source>
</evidence>
<dbReference type="Gene3D" id="3.50.40.10">
    <property type="entry name" value="Phenylalanyl-trna Synthetase, Chain B, domain 3"/>
    <property type="match status" value="1"/>
</dbReference>
<keyword evidence="8 15" id="KW-0547">Nucleotide-binding</keyword>
<keyword evidence="5 16" id="KW-0820">tRNA-binding</keyword>
<keyword evidence="13 15" id="KW-0030">Aminoacyl-tRNA synthetase</keyword>
<dbReference type="InterPro" id="IPR002547">
    <property type="entry name" value="tRNA-bd_dom"/>
</dbReference>
<dbReference type="InterPro" id="IPR041616">
    <property type="entry name" value="PheRS_beta_core"/>
</dbReference>
<dbReference type="PROSITE" id="PS51483">
    <property type="entry name" value="B5"/>
    <property type="match status" value="1"/>
</dbReference>
<evidence type="ECO:0000256" key="3">
    <source>
        <dbReference type="ARBA" id="ARBA00011209"/>
    </source>
</evidence>
<dbReference type="EMBL" id="QGHD01000006">
    <property type="protein sequence ID" value="PWL03400.1"/>
    <property type="molecule type" value="Genomic_DNA"/>
</dbReference>
<feature type="binding site" evidence="15">
    <location>
        <position position="463"/>
    </location>
    <ligand>
        <name>Mg(2+)</name>
        <dbReference type="ChEBI" id="CHEBI:18420"/>
        <note>shared with alpha subunit</note>
    </ligand>
</feature>
<dbReference type="Gene3D" id="3.30.930.10">
    <property type="entry name" value="Bira Bifunctional Protein, Domain 2"/>
    <property type="match status" value="1"/>
</dbReference>
<keyword evidence="4 15" id="KW-0963">Cytoplasm</keyword>
<dbReference type="SUPFAM" id="SSF50249">
    <property type="entry name" value="Nucleic acid-binding proteins"/>
    <property type="match status" value="1"/>
</dbReference>
<evidence type="ECO:0000256" key="13">
    <source>
        <dbReference type="ARBA" id="ARBA00023146"/>
    </source>
</evidence>
<dbReference type="SMART" id="SM00873">
    <property type="entry name" value="B3_4"/>
    <property type="match status" value="1"/>
</dbReference>
<dbReference type="SUPFAM" id="SSF55681">
    <property type="entry name" value="Class II aaRS and biotin synthetases"/>
    <property type="match status" value="1"/>
</dbReference>
<evidence type="ECO:0000256" key="9">
    <source>
        <dbReference type="ARBA" id="ARBA00022840"/>
    </source>
</evidence>
<dbReference type="NCBIfam" id="TIGR00472">
    <property type="entry name" value="pheT_bact"/>
    <property type="match status" value="1"/>
</dbReference>
<sequence length="809" mass="88715">MKVSLNWLRRHVDLPESAEDVAKALTSIGLEVEGMEEPAKQYEKLVVAKVLTCEAHPDSDHLHITTVNDGKETLQVVCGAPNVAAGQTVVLAPIGAELPLPDGKSLKMKKSKIRGVESFGMICAEDEIGLSDDHGGIMVLDDSIPAGTPFISLGLYDATFELNVTPNRPDALSHRGVARELAAKFNRPLKPLAFELKEDNSAEASSKIKLTVEPGAGCSRYVGRVIEDVQVGPSPSWLARLLKSVGLNSVNNVVDVTNFVLMDVGQPLHSFDMAKLSGAEVVVRKARAGEKIETLDHKEHELTTADLVICDGDKPSCVAGVMGGVESEITETTTKVFLESAWFNPTVVRKQAHRLCTSTDSSYRFERGIDYSMQREADDYACALIQQVAGGKVLKGTVEYTGDDHQKKPWVVSLRASRVTKVLGITLPEEDIIRYLTGIGLKHLGEMNFEIPPFRPDLEREVDLIEDVARLVGFDNIPYDVPSFKIKPNDLPAEEILGRKIRYALSALGLHECISLRFTSAANTAKVFGEPGDDPRSKPAKLLNALSEELGCVPTSLIPILLKSVADNEKNRPGSVRLFENGKAQFKNATRQDDRDPGFTEKPVLCAVIAGHYKMEALDDKPREVEFADIKGLAISLFKRLGLTVEIRAAEKPEVFLHPGKQAVIVCGNSVLGSIGVLHPAVQKAFDISYATALFEVDLEKVLKATEKKVIFTPFSRQGFMTRDISMMVAERMTNEAILQKLNAFKVKNLAKIELKSVYQGAGVQPGEKNMVYTFTYQSMTETLTDETVNKAHDKLREKLSADSEITLR</sequence>
<feature type="domain" description="TRNA-binding" evidence="17">
    <location>
        <begin position="39"/>
        <end position="151"/>
    </location>
</feature>
<dbReference type="PANTHER" id="PTHR10947:SF0">
    <property type="entry name" value="PHENYLALANINE--TRNA LIGASE BETA SUBUNIT"/>
    <property type="match status" value="1"/>
</dbReference>
<dbReference type="SUPFAM" id="SSF54991">
    <property type="entry name" value="Anticodon-binding domain of PheRS"/>
    <property type="match status" value="1"/>
</dbReference>
<dbReference type="NCBIfam" id="NF045760">
    <property type="entry name" value="YtpR"/>
    <property type="match status" value="1"/>
</dbReference>
<dbReference type="Pfam" id="PF03484">
    <property type="entry name" value="B5"/>
    <property type="match status" value="1"/>
</dbReference>
<evidence type="ECO:0000259" key="17">
    <source>
        <dbReference type="PROSITE" id="PS50886"/>
    </source>
</evidence>
<dbReference type="Pfam" id="PF03483">
    <property type="entry name" value="B3_4"/>
    <property type="match status" value="1"/>
</dbReference>
<comment type="subunit">
    <text evidence="3 15">Tetramer of two alpha and two beta subunits.</text>
</comment>
<evidence type="ECO:0000256" key="1">
    <source>
        <dbReference type="ARBA" id="ARBA00004496"/>
    </source>
</evidence>
<evidence type="ECO:0000256" key="6">
    <source>
        <dbReference type="ARBA" id="ARBA00022598"/>
    </source>
</evidence>
<dbReference type="SMART" id="SM00874">
    <property type="entry name" value="B5"/>
    <property type="match status" value="1"/>
</dbReference>
<dbReference type="InterPro" id="IPR045060">
    <property type="entry name" value="Phe-tRNA-ligase_IIc_bsu"/>
</dbReference>
<evidence type="ECO:0000313" key="20">
    <source>
        <dbReference type="EMBL" id="PWL03400.1"/>
    </source>
</evidence>
<feature type="binding site" evidence="15">
    <location>
        <position position="466"/>
    </location>
    <ligand>
        <name>Mg(2+)</name>
        <dbReference type="ChEBI" id="CHEBI:18420"/>
        <note>shared with alpha subunit</note>
    </ligand>
</feature>
<dbReference type="InterPro" id="IPR036690">
    <property type="entry name" value="Fdx_antiC-bd_sf"/>
</dbReference>
<evidence type="ECO:0000256" key="5">
    <source>
        <dbReference type="ARBA" id="ARBA00022555"/>
    </source>
</evidence>
<comment type="catalytic activity">
    <reaction evidence="14 15">
        <text>tRNA(Phe) + L-phenylalanine + ATP = L-phenylalanyl-tRNA(Phe) + AMP + diphosphate + H(+)</text>
        <dbReference type="Rhea" id="RHEA:19413"/>
        <dbReference type="Rhea" id="RHEA-COMP:9668"/>
        <dbReference type="Rhea" id="RHEA-COMP:9699"/>
        <dbReference type="ChEBI" id="CHEBI:15378"/>
        <dbReference type="ChEBI" id="CHEBI:30616"/>
        <dbReference type="ChEBI" id="CHEBI:33019"/>
        <dbReference type="ChEBI" id="CHEBI:58095"/>
        <dbReference type="ChEBI" id="CHEBI:78442"/>
        <dbReference type="ChEBI" id="CHEBI:78531"/>
        <dbReference type="ChEBI" id="CHEBI:456215"/>
        <dbReference type="EC" id="6.1.1.20"/>
    </reaction>
</comment>
<dbReference type="InterPro" id="IPR005146">
    <property type="entry name" value="B3/B4_tRNA-bd"/>
</dbReference>
<comment type="subcellular location">
    <subcellularLocation>
        <location evidence="1 15">Cytoplasm</location>
    </subcellularLocation>
</comment>
<evidence type="ECO:0000256" key="8">
    <source>
        <dbReference type="ARBA" id="ARBA00022741"/>
    </source>
</evidence>
<evidence type="ECO:0000256" key="7">
    <source>
        <dbReference type="ARBA" id="ARBA00022723"/>
    </source>
</evidence>
<dbReference type="Gene3D" id="3.30.70.380">
    <property type="entry name" value="Ferrodoxin-fold anticodon-binding domain"/>
    <property type="match status" value="1"/>
</dbReference>
<feature type="binding site" evidence="15">
    <location>
        <position position="457"/>
    </location>
    <ligand>
        <name>Mg(2+)</name>
        <dbReference type="ChEBI" id="CHEBI:18420"/>
        <note>shared with alpha subunit</note>
    </ligand>
</feature>
<comment type="cofactor">
    <cofactor evidence="15">
        <name>Mg(2+)</name>
        <dbReference type="ChEBI" id="CHEBI:18420"/>
    </cofactor>
    <text evidence="15">Binds 2 magnesium ions per tetramer.</text>
</comment>
<keyword evidence="6 15" id="KW-0436">Ligase</keyword>
<dbReference type="InterPro" id="IPR004532">
    <property type="entry name" value="Phe-tRNA-ligase_IIc_bsu_bact"/>
</dbReference>
<dbReference type="InterPro" id="IPR005121">
    <property type="entry name" value="Fdx_antiC-bd"/>
</dbReference>
<evidence type="ECO:0000313" key="21">
    <source>
        <dbReference type="Proteomes" id="UP000245523"/>
    </source>
</evidence>
<dbReference type="InterPro" id="IPR012340">
    <property type="entry name" value="NA-bd_OB-fold"/>
</dbReference>
<reference evidence="20 21" key="1">
    <citation type="submission" date="2018-05" db="EMBL/GenBank/DDBJ databases">
        <title>Animal gut microbial communities from fecal samples from Wisconsin, USA.</title>
        <authorList>
            <person name="Neumann A."/>
        </authorList>
    </citation>
    <scope>NUCLEOTIDE SEQUENCE [LARGE SCALE GENOMIC DNA]</scope>
    <source>
        <strain evidence="20 21">UWS4</strain>
    </source>
</reference>
<dbReference type="InterPro" id="IPR020825">
    <property type="entry name" value="Phe-tRNA_synthase-like_B3/B4"/>
</dbReference>
<dbReference type="InterPro" id="IPR033714">
    <property type="entry name" value="tRNA_bind_bactPheRS"/>
</dbReference>
<evidence type="ECO:0000256" key="10">
    <source>
        <dbReference type="ARBA" id="ARBA00022842"/>
    </source>
</evidence>
<dbReference type="PANTHER" id="PTHR10947">
    <property type="entry name" value="PHENYLALANYL-TRNA SYNTHETASE BETA CHAIN AND LEUCINE-RICH REPEAT-CONTAINING PROTEIN 47"/>
    <property type="match status" value="1"/>
</dbReference>
<keyword evidence="21" id="KW-1185">Reference proteome</keyword>